<reference evidence="2 3" key="1">
    <citation type="submission" date="2018-10" db="EMBL/GenBank/DDBJ databases">
        <title>Genomic Encyclopedia of Archaeal and Bacterial Type Strains, Phase II (KMG-II): from individual species to whole genera.</title>
        <authorList>
            <person name="Goeker M."/>
        </authorList>
    </citation>
    <scope>NUCLEOTIDE SEQUENCE [LARGE SCALE GENOMIC DNA]</scope>
    <source>
        <strain evidence="2 3">DSM 235</strain>
    </source>
</reference>
<dbReference type="CDD" id="cd18683">
    <property type="entry name" value="PIN_VapC-like"/>
    <property type="match status" value="1"/>
</dbReference>
<sequence>MLAVDTSVVVRILTNDDPEQSPRAVALFERERIYLTKTVLLETEWALRFSYKLSRETVVCALRKVIGLQQVEVETIGVVATALDWHEQGMDFADALHLAGSTKAIEFATFDEKLIQLAQRLQAKGIVAV</sequence>
<gene>
    <name evidence="2" type="ORF">BDD21_2408</name>
</gene>
<dbReference type="PANTHER" id="PTHR39664">
    <property type="match status" value="1"/>
</dbReference>
<dbReference type="Pfam" id="PF01850">
    <property type="entry name" value="PIN"/>
    <property type="match status" value="1"/>
</dbReference>
<evidence type="ECO:0000259" key="1">
    <source>
        <dbReference type="Pfam" id="PF01850"/>
    </source>
</evidence>
<protein>
    <submittedName>
        <fullName evidence="2">Putative nucleic-acid-binding protein</fullName>
    </submittedName>
</protein>
<keyword evidence="3" id="KW-1185">Reference proteome</keyword>
<dbReference type="AlphaFoldDB" id="A0A495V6H2"/>
<accession>A0A495V6H2</accession>
<dbReference type="InterPro" id="IPR002716">
    <property type="entry name" value="PIN_dom"/>
</dbReference>
<dbReference type="RefSeq" id="WP_120797355.1">
    <property type="nucleotide sequence ID" value="NZ_RBXL01000001.1"/>
</dbReference>
<dbReference type="InterPro" id="IPR029060">
    <property type="entry name" value="PIN-like_dom_sf"/>
</dbReference>
<proteinExistence type="predicted"/>
<evidence type="ECO:0000313" key="2">
    <source>
        <dbReference type="EMBL" id="RKT44996.1"/>
    </source>
</evidence>
<dbReference type="Proteomes" id="UP000274556">
    <property type="component" value="Unassembled WGS sequence"/>
</dbReference>
<dbReference type="EMBL" id="RBXL01000001">
    <property type="protein sequence ID" value="RKT44996.1"/>
    <property type="molecule type" value="Genomic_DNA"/>
</dbReference>
<organism evidence="2 3">
    <name type="scientific">Thiocapsa rosea</name>
    <dbReference type="NCBI Taxonomy" id="69360"/>
    <lineage>
        <taxon>Bacteria</taxon>
        <taxon>Pseudomonadati</taxon>
        <taxon>Pseudomonadota</taxon>
        <taxon>Gammaproteobacteria</taxon>
        <taxon>Chromatiales</taxon>
        <taxon>Chromatiaceae</taxon>
        <taxon>Thiocapsa</taxon>
    </lineage>
</organism>
<dbReference type="SUPFAM" id="SSF88723">
    <property type="entry name" value="PIN domain-like"/>
    <property type="match status" value="1"/>
</dbReference>
<dbReference type="OrthoDB" id="32974at2"/>
<dbReference type="PANTHER" id="PTHR39664:SF2">
    <property type="entry name" value="NUCLEIC ACID-BINDING PROTEIN, CONTAINING PIN DOMAIN-RELATED"/>
    <property type="match status" value="1"/>
</dbReference>
<feature type="domain" description="PIN" evidence="1">
    <location>
        <begin position="4"/>
        <end position="118"/>
    </location>
</feature>
<evidence type="ECO:0000313" key="3">
    <source>
        <dbReference type="Proteomes" id="UP000274556"/>
    </source>
</evidence>
<comment type="caution">
    <text evidence="2">The sequence shown here is derived from an EMBL/GenBank/DDBJ whole genome shotgun (WGS) entry which is preliminary data.</text>
</comment>
<name>A0A495V6H2_9GAMM</name>
<dbReference type="Gene3D" id="3.40.50.1010">
    <property type="entry name" value="5'-nuclease"/>
    <property type="match status" value="1"/>
</dbReference>